<dbReference type="InterPro" id="IPR015915">
    <property type="entry name" value="Kelch-typ_b-propeller"/>
</dbReference>
<dbReference type="OrthoDB" id="6482909at2759"/>
<dbReference type="KEGG" id="bbel:109470515"/>
<name>A0A6P4YTF9_BRABE</name>
<dbReference type="Proteomes" id="UP000515135">
    <property type="component" value="Unplaced"/>
</dbReference>
<dbReference type="Gene3D" id="2.120.10.80">
    <property type="entry name" value="Kelch-type beta propeller"/>
    <property type="match status" value="2"/>
</dbReference>
<dbReference type="InterPro" id="IPR000210">
    <property type="entry name" value="BTB/POZ_dom"/>
</dbReference>
<evidence type="ECO:0000256" key="2">
    <source>
        <dbReference type="ARBA" id="ARBA00022737"/>
    </source>
</evidence>
<dbReference type="SMART" id="SM00612">
    <property type="entry name" value="Kelch"/>
    <property type="match status" value="3"/>
</dbReference>
<proteinExistence type="predicted"/>
<dbReference type="RefSeq" id="XP_019625045.1">
    <property type="nucleotide sequence ID" value="XM_019769486.1"/>
</dbReference>
<dbReference type="Pfam" id="PF07707">
    <property type="entry name" value="BACK"/>
    <property type="match status" value="1"/>
</dbReference>
<dbReference type="InterPro" id="IPR011705">
    <property type="entry name" value="BACK"/>
</dbReference>
<sequence length="592" mass="66666">MEEDPCPSSVNVCHTREEWSALFKELQNMRSEGMLVDVTLSAEQKEIPCHRLVLAANSEYFKLMFNGSHSESRKDKIEIGGVSAEALQQLVDYAYASKITITTDNVHALFQAADMLQFLGVCDECEDFLEPHINQDTCLGTWALADRVSCTSLAEKAECWALKWFKELCTTEEFLELPYHLLKMYISDERLLAKEEQILEAIMLWARHDLKERKGHLKELLKCVCFSSMDQDYLKNILKEDEVLAGVRGIKQMMKSQSTHTSPRQMLQKDFLVLGGSRLVLCANVRGEVEPRLYMNSSVYTLGLDSQCIDTSALPAPFHDSRGIAACVVDGDVIVTGGHESLTQAWRYRPALKSWTKLASLKKGRFNHRMAVLQGQVYVVGGSRPVNYSRSGEAIERLPDVEVYKEKTNRCKKVAPLKLAVSSFGIATYGGQIYVFGGEPYPYEGNDLMRNETDAVQRYNPAQNNWTCDDDVQLPYPLSCIQACTVDNRIYIVGGQLECVLCFDPEDSYEPFRDMANTLFPWQHCSATVCGEEIYISGGRVHQLVTDGNGILRQVETYALVQCYNVNSDTMVLCKDLPKPLYGHCTVTVAKT</sequence>
<reference evidence="5 6" key="1">
    <citation type="submission" date="2025-04" db="UniProtKB">
        <authorList>
            <consortium name="RefSeq"/>
        </authorList>
    </citation>
    <scope>IDENTIFICATION</scope>
    <source>
        <tissue evidence="5 6">Gonad</tissue>
    </source>
</reference>
<organism evidence="4 5">
    <name type="scientific">Branchiostoma belcheri</name>
    <name type="common">Amphioxus</name>
    <dbReference type="NCBI Taxonomy" id="7741"/>
    <lineage>
        <taxon>Eukaryota</taxon>
        <taxon>Metazoa</taxon>
        <taxon>Chordata</taxon>
        <taxon>Cephalochordata</taxon>
        <taxon>Leptocardii</taxon>
        <taxon>Amphioxiformes</taxon>
        <taxon>Branchiostomatidae</taxon>
        <taxon>Branchiostoma</taxon>
    </lineage>
</organism>
<evidence type="ECO:0000313" key="6">
    <source>
        <dbReference type="RefSeq" id="XP_019625045.1"/>
    </source>
</evidence>
<dbReference type="Pfam" id="PF00651">
    <property type="entry name" value="BTB"/>
    <property type="match status" value="1"/>
</dbReference>
<protein>
    <submittedName>
        <fullName evidence="5 6">Kelch-like protein 24</fullName>
    </submittedName>
</protein>
<dbReference type="FunFam" id="1.25.40.420:FF:000001">
    <property type="entry name" value="Kelch-like family member 12"/>
    <property type="match status" value="1"/>
</dbReference>
<dbReference type="SUPFAM" id="SSF54695">
    <property type="entry name" value="POZ domain"/>
    <property type="match status" value="1"/>
</dbReference>
<dbReference type="SMART" id="SM00875">
    <property type="entry name" value="BACK"/>
    <property type="match status" value="1"/>
</dbReference>
<dbReference type="SUPFAM" id="SSF117281">
    <property type="entry name" value="Kelch motif"/>
    <property type="match status" value="1"/>
</dbReference>
<accession>A0A6P4YTF9</accession>
<dbReference type="GeneID" id="109470515"/>
<dbReference type="PANTHER" id="PTHR24412">
    <property type="entry name" value="KELCH PROTEIN"/>
    <property type="match status" value="1"/>
</dbReference>
<dbReference type="PIRSF" id="PIRSF037037">
    <property type="entry name" value="Kelch-like_protein_gigaxonin"/>
    <property type="match status" value="1"/>
</dbReference>
<gene>
    <name evidence="5 6" type="primary">LOC109470515</name>
</gene>
<dbReference type="RefSeq" id="XP_019625039.1">
    <property type="nucleotide sequence ID" value="XM_019769480.1"/>
</dbReference>
<evidence type="ECO:0000313" key="5">
    <source>
        <dbReference type="RefSeq" id="XP_019625039.1"/>
    </source>
</evidence>
<dbReference type="Gene3D" id="1.25.40.420">
    <property type="match status" value="1"/>
</dbReference>
<evidence type="ECO:0000313" key="4">
    <source>
        <dbReference type="Proteomes" id="UP000515135"/>
    </source>
</evidence>
<dbReference type="Gene3D" id="3.30.710.10">
    <property type="entry name" value="Potassium Channel Kv1.1, Chain A"/>
    <property type="match status" value="1"/>
</dbReference>
<dbReference type="AlphaFoldDB" id="A0A6P4YTF9"/>
<dbReference type="Pfam" id="PF01344">
    <property type="entry name" value="Kelch_1"/>
    <property type="match status" value="2"/>
</dbReference>
<feature type="domain" description="BTB" evidence="3">
    <location>
        <begin position="36"/>
        <end position="103"/>
    </location>
</feature>
<dbReference type="PANTHER" id="PTHR24412:SF272">
    <property type="entry name" value="KELCH-LIKE PROTEIN DIABLO"/>
    <property type="match status" value="1"/>
</dbReference>
<dbReference type="SMART" id="SM00225">
    <property type="entry name" value="BTB"/>
    <property type="match status" value="1"/>
</dbReference>
<evidence type="ECO:0000259" key="3">
    <source>
        <dbReference type="PROSITE" id="PS50097"/>
    </source>
</evidence>
<dbReference type="PROSITE" id="PS50097">
    <property type="entry name" value="BTB"/>
    <property type="match status" value="1"/>
</dbReference>
<dbReference type="InterPro" id="IPR011333">
    <property type="entry name" value="SKP1/BTB/POZ_sf"/>
</dbReference>
<keyword evidence="2" id="KW-0677">Repeat</keyword>
<dbReference type="InterPro" id="IPR017096">
    <property type="entry name" value="BTB-kelch_protein"/>
</dbReference>
<dbReference type="InterPro" id="IPR006652">
    <property type="entry name" value="Kelch_1"/>
</dbReference>
<evidence type="ECO:0000256" key="1">
    <source>
        <dbReference type="ARBA" id="ARBA00022441"/>
    </source>
</evidence>
<keyword evidence="4" id="KW-1185">Reference proteome</keyword>
<keyword evidence="1" id="KW-0880">Kelch repeat</keyword>